<proteinExistence type="predicted"/>
<comment type="caution">
    <text evidence="2">The sequence shown here is derived from an EMBL/GenBank/DDBJ whole genome shotgun (WGS) entry which is preliminary data.</text>
</comment>
<sequence length="51" mass="5681">PSPPDHGSRRDRHSQRQHSCRAPASRAPCESGPSWQRVPGHELHATEQTAM</sequence>
<feature type="non-terminal residue" evidence="2">
    <location>
        <position position="1"/>
    </location>
</feature>
<evidence type="ECO:0000313" key="4">
    <source>
        <dbReference type="EMBL" id="GBM06763.1"/>
    </source>
</evidence>
<evidence type="ECO:0000256" key="1">
    <source>
        <dbReference type="SAM" id="MobiDB-lite"/>
    </source>
</evidence>
<name>A0A4Y2CR63_ARAVE</name>
<evidence type="ECO:0000313" key="2">
    <source>
        <dbReference type="EMBL" id="GBM06619.1"/>
    </source>
</evidence>
<protein>
    <submittedName>
        <fullName evidence="2">Uncharacterized protein</fullName>
    </submittedName>
</protein>
<feature type="compositionally biased region" description="Basic residues" evidence="1">
    <location>
        <begin position="9"/>
        <end position="19"/>
    </location>
</feature>
<feature type="region of interest" description="Disordered" evidence="1">
    <location>
        <begin position="1"/>
        <end position="51"/>
    </location>
</feature>
<dbReference type="EMBL" id="BGPR01087300">
    <property type="protein sequence ID" value="GBM06632.1"/>
    <property type="molecule type" value="Genomic_DNA"/>
</dbReference>
<reference evidence="2 5" key="1">
    <citation type="journal article" date="2019" name="Sci. Rep.">
        <title>Orb-weaving spider Araneus ventricosus genome elucidates the spidroin gene catalogue.</title>
        <authorList>
            <person name="Kono N."/>
            <person name="Nakamura H."/>
            <person name="Ohtoshi R."/>
            <person name="Moran D.A.P."/>
            <person name="Shinohara A."/>
            <person name="Yoshida Y."/>
            <person name="Fujiwara M."/>
            <person name="Mori M."/>
            <person name="Tomita M."/>
            <person name="Arakawa K."/>
        </authorList>
    </citation>
    <scope>NUCLEOTIDE SEQUENCE [LARGE SCALE GENOMIC DNA]</scope>
</reference>
<dbReference type="EMBL" id="BGPR01087333">
    <property type="protein sequence ID" value="GBM06763.1"/>
    <property type="molecule type" value="Genomic_DNA"/>
</dbReference>
<dbReference type="Proteomes" id="UP000499080">
    <property type="component" value="Unassembled WGS sequence"/>
</dbReference>
<organism evidence="2 5">
    <name type="scientific">Araneus ventricosus</name>
    <name type="common">Orbweaver spider</name>
    <name type="synonym">Epeira ventricosa</name>
    <dbReference type="NCBI Taxonomy" id="182803"/>
    <lineage>
        <taxon>Eukaryota</taxon>
        <taxon>Metazoa</taxon>
        <taxon>Ecdysozoa</taxon>
        <taxon>Arthropoda</taxon>
        <taxon>Chelicerata</taxon>
        <taxon>Arachnida</taxon>
        <taxon>Araneae</taxon>
        <taxon>Araneomorphae</taxon>
        <taxon>Entelegynae</taxon>
        <taxon>Araneoidea</taxon>
        <taxon>Araneidae</taxon>
        <taxon>Araneus</taxon>
    </lineage>
</organism>
<gene>
    <name evidence="3" type="ORF">AVEN_170105_1</name>
    <name evidence="4" type="ORF">AVEN_59043_1</name>
    <name evidence="2" type="ORF">AVEN_78298_1</name>
</gene>
<evidence type="ECO:0000313" key="3">
    <source>
        <dbReference type="EMBL" id="GBM06632.1"/>
    </source>
</evidence>
<dbReference type="EMBL" id="BGPR01087295">
    <property type="protein sequence ID" value="GBM06619.1"/>
    <property type="molecule type" value="Genomic_DNA"/>
</dbReference>
<evidence type="ECO:0000313" key="5">
    <source>
        <dbReference type="Proteomes" id="UP000499080"/>
    </source>
</evidence>
<dbReference type="AlphaFoldDB" id="A0A4Y2CR63"/>
<accession>A0A4Y2CR63</accession>
<keyword evidence="5" id="KW-1185">Reference proteome</keyword>